<reference evidence="1" key="2">
    <citation type="submission" date="2020-09" db="EMBL/GenBank/DDBJ databases">
        <authorList>
            <person name="Sun Q."/>
            <person name="Kim S."/>
        </authorList>
    </citation>
    <scope>NUCLEOTIDE SEQUENCE</scope>
    <source>
        <strain evidence="1">KCTC 42731</strain>
    </source>
</reference>
<protein>
    <submittedName>
        <fullName evidence="1">Uncharacterized protein</fullName>
    </submittedName>
</protein>
<organism evidence="1 2">
    <name type="scientific">Thalassotalea marina</name>
    <dbReference type="NCBI Taxonomy" id="1673741"/>
    <lineage>
        <taxon>Bacteria</taxon>
        <taxon>Pseudomonadati</taxon>
        <taxon>Pseudomonadota</taxon>
        <taxon>Gammaproteobacteria</taxon>
        <taxon>Alteromonadales</taxon>
        <taxon>Colwelliaceae</taxon>
        <taxon>Thalassotalea</taxon>
    </lineage>
</organism>
<dbReference type="Proteomes" id="UP000623842">
    <property type="component" value="Unassembled WGS sequence"/>
</dbReference>
<comment type="caution">
    <text evidence="1">The sequence shown here is derived from an EMBL/GenBank/DDBJ whole genome shotgun (WGS) entry which is preliminary data.</text>
</comment>
<evidence type="ECO:0000313" key="1">
    <source>
        <dbReference type="EMBL" id="GHF94898.1"/>
    </source>
</evidence>
<accession>A0A919EMC4</accession>
<dbReference type="RefSeq" id="WP_189770839.1">
    <property type="nucleotide sequence ID" value="NZ_BNCK01000005.1"/>
</dbReference>
<gene>
    <name evidence="1" type="ORF">GCM10017161_24010</name>
</gene>
<proteinExistence type="predicted"/>
<evidence type="ECO:0000313" key="2">
    <source>
        <dbReference type="Proteomes" id="UP000623842"/>
    </source>
</evidence>
<dbReference type="EMBL" id="BNCK01000005">
    <property type="protein sequence ID" value="GHF94898.1"/>
    <property type="molecule type" value="Genomic_DNA"/>
</dbReference>
<reference evidence="1" key="1">
    <citation type="journal article" date="2014" name="Int. J. Syst. Evol. Microbiol.">
        <title>Complete genome sequence of Corynebacterium casei LMG S-19264T (=DSM 44701T), isolated from a smear-ripened cheese.</title>
        <authorList>
            <consortium name="US DOE Joint Genome Institute (JGI-PGF)"/>
            <person name="Walter F."/>
            <person name="Albersmeier A."/>
            <person name="Kalinowski J."/>
            <person name="Ruckert C."/>
        </authorList>
    </citation>
    <scope>NUCLEOTIDE SEQUENCE</scope>
    <source>
        <strain evidence="1">KCTC 42731</strain>
    </source>
</reference>
<dbReference type="AlphaFoldDB" id="A0A919EMC4"/>
<name>A0A919EMC4_9GAMM</name>
<keyword evidence="2" id="KW-1185">Reference proteome</keyword>
<sequence>MITHRDIQDACYLKSKLNRYQNEKDIFWPFYLWRVAAPKSKPSLNIFQMLVLKLILAGCRDNEKLCRYSNLDKELIRHILAQLTNDGYLDGWSHTDKAKQLLLGVEESTNEKTSYYILQDATTGKLMPRVLSTLPHIEGMDFSERFPQFVRSKGSGKLVKPLLISNSVKPEAPTSEQMNTSLRAYRRVLNQLKQADFYISDDALEVTYSIEFIEPEPIAAFIHTKLFSTISGERSWYLSDPTGLTETLPELNDVAEQLLDSNKHFASRVNEVMGIAEEGYVSSYQEQILQFEESAKVELLSKYPWVQKYPLIEKHLLGMLRVKMQVNYESSPRFELLDSLLSELQRVLEAWLKTFIQPQEANSEWERLVVEWDGKWPKYQQNRNRLREMYCRIDGVSHEVGYQLATVPPKSIRSALTHGNQSLKPLVAAMLLKYPDVIESINQRYSEWLDLIIPLANDRNQFASHAGGENISKGSVLEHLNAVDELLIVLESFLGSK</sequence>